<evidence type="ECO:0000259" key="2">
    <source>
        <dbReference type="PROSITE" id="PS51192"/>
    </source>
</evidence>
<dbReference type="Pfam" id="PF26350">
    <property type="entry name" value="DUF8090"/>
    <property type="match status" value="1"/>
</dbReference>
<dbReference type="GO" id="GO:0006793">
    <property type="term" value="P:phosphorus metabolic process"/>
    <property type="evidence" value="ECO:0007669"/>
    <property type="project" value="UniProtKB-ARBA"/>
</dbReference>
<dbReference type="PROSITE" id="PS51194">
    <property type="entry name" value="HELICASE_CTER"/>
    <property type="match status" value="1"/>
</dbReference>
<dbReference type="Pfam" id="PF11907">
    <property type="entry name" value="DUF3427"/>
    <property type="match status" value="1"/>
</dbReference>
<dbReference type="InterPro" id="IPR058403">
    <property type="entry name" value="DUF8090"/>
</dbReference>
<dbReference type="SUPFAM" id="SSF52540">
    <property type="entry name" value="P-loop containing nucleoside triphosphate hydrolases"/>
    <property type="match status" value="1"/>
</dbReference>
<dbReference type="Gene3D" id="3.40.50.300">
    <property type="entry name" value="P-loop containing nucleotide triphosphate hydrolases"/>
    <property type="match status" value="2"/>
</dbReference>
<evidence type="ECO:0000313" key="4">
    <source>
        <dbReference type="EMBL" id="KRL59103.1"/>
    </source>
</evidence>
<dbReference type="InterPro" id="IPR001650">
    <property type="entry name" value="Helicase_C-like"/>
</dbReference>
<dbReference type="PROSITE" id="PS51192">
    <property type="entry name" value="HELICASE_ATP_BIND_1"/>
    <property type="match status" value="1"/>
</dbReference>
<evidence type="ECO:0000259" key="1">
    <source>
        <dbReference type="PROSITE" id="PS50035"/>
    </source>
</evidence>
<evidence type="ECO:0000313" key="5">
    <source>
        <dbReference type="Proteomes" id="UP000051264"/>
    </source>
</evidence>
<reference evidence="4 5" key="1">
    <citation type="journal article" date="2015" name="Genome Announc.">
        <title>Expanding the biotechnology potential of lactobacilli through comparative genomics of 213 strains and associated genera.</title>
        <authorList>
            <person name="Sun Z."/>
            <person name="Harris H.M."/>
            <person name="McCann A."/>
            <person name="Guo C."/>
            <person name="Argimon S."/>
            <person name="Zhang W."/>
            <person name="Yang X."/>
            <person name="Jeffery I.B."/>
            <person name="Cooney J.C."/>
            <person name="Kagawa T.F."/>
            <person name="Liu W."/>
            <person name="Song Y."/>
            <person name="Salvetti E."/>
            <person name="Wrobel A."/>
            <person name="Rasinkangas P."/>
            <person name="Parkhill J."/>
            <person name="Rea M.C."/>
            <person name="O'Sullivan O."/>
            <person name="Ritari J."/>
            <person name="Douillard F.P."/>
            <person name="Paul Ross R."/>
            <person name="Yang R."/>
            <person name="Briner A.E."/>
            <person name="Felis G.E."/>
            <person name="de Vos W.M."/>
            <person name="Barrangou R."/>
            <person name="Klaenhammer T.R."/>
            <person name="Caufield P.W."/>
            <person name="Cui Y."/>
            <person name="Zhang H."/>
            <person name="O'Toole P.W."/>
        </authorList>
    </citation>
    <scope>NUCLEOTIDE SEQUENCE [LARGE SCALE GENOMIC DNA]</scope>
    <source>
        <strain evidence="4 5">DSM 14340</strain>
    </source>
</reference>
<dbReference type="eggNOG" id="COG1061">
    <property type="taxonomic scope" value="Bacteria"/>
</dbReference>
<dbReference type="InterPro" id="IPR001736">
    <property type="entry name" value="PLipase_D/transphosphatidylase"/>
</dbReference>
<dbReference type="PANTHER" id="PTHR47396:SF1">
    <property type="entry name" value="ATP-DEPENDENT HELICASE IRC3-RELATED"/>
    <property type="match status" value="1"/>
</dbReference>
<dbReference type="InterPro" id="IPR050742">
    <property type="entry name" value="Helicase_Restrict-Modif_Enz"/>
</dbReference>
<gene>
    <name evidence="4" type="ORF">FC69_GL001863</name>
</gene>
<dbReference type="SMART" id="SM00490">
    <property type="entry name" value="HELICc"/>
    <property type="match status" value="1"/>
</dbReference>
<dbReference type="SUPFAM" id="SSF56024">
    <property type="entry name" value="Phospholipase D/nuclease"/>
    <property type="match status" value="1"/>
</dbReference>
<feature type="domain" description="PLD phosphodiesterase" evidence="1">
    <location>
        <begin position="116"/>
        <end position="146"/>
    </location>
</feature>
<dbReference type="SMART" id="SM00487">
    <property type="entry name" value="DEXDc"/>
    <property type="match status" value="1"/>
</dbReference>
<dbReference type="AlphaFoldDB" id="A0A0R1RPF8"/>
<dbReference type="PATRIC" id="fig|1423747.3.peg.1892"/>
<dbReference type="GO" id="GO:0003677">
    <property type="term" value="F:DNA binding"/>
    <property type="evidence" value="ECO:0007669"/>
    <property type="project" value="InterPro"/>
</dbReference>
<dbReference type="GO" id="GO:0016787">
    <property type="term" value="F:hydrolase activity"/>
    <property type="evidence" value="ECO:0007669"/>
    <property type="project" value="InterPro"/>
</dbReference>
<dbReference type="Pfam" id="PF13091">
    <property type="entry name" value="PLDc_2"/>
    <property type="match status" value="1"/>
</dbReference>
<dbReference type="InterPro" id="IPR021835">
    <property type="entry name" value="DUF3427"/>
</dbReference>
<feature type="domain" description="Helicase C-terminal" evidence="3">
    <location>
        <begin position="440"/>
        <end position="591"/>
    </location>
</feature>
<dbReference type="CDD" id="cd09204">
    <property type="entry name" value="PLDc_N_DEXD_b2"/>
    <property type="match status" value="1"/>
</dbReference>
<dbReference type="InterPro" id="IPR014001">
    <property type="entry name" value="Helicase_ATP-bd"/>
</dbReference>
<dbReference type="STRING" id="1423747.FC69_GL001863"/>
<dbReference type="Gene3D" id="3.30.870.10">
    <property type="entry name" value="Endonuclease Chain A"/>
    <property type="match status" value="1"/>
</dbReference>
<name>A0A0R1RPF8_9LACO</name>
<dbReference type="PANTHER" id="PTHR47396">
    <property type="entry name" value="TYPE I RESTRICTION ENZYME ECOKI R PROTEIN"/>
    <property type="match status" value="1"/>
</dbReference>
<organism evidence="4 5">
    <name type="scientific">Latilactobacillus fuchuensis DSM 14340 = JCM 11249</name>
    <dbReference type="NCBI Taxonomy" id="1423747"/>
    <lineage>
        <taxon>Bacteria</taxon>
        <taxon>Bacillati</taxon>
        <taxon>Bacillota</taxon>
        <taxon>Bacilli</taxon>
        <taxon>Lactobacillales</taxon>
        <taxon>Lactobacillaceae</taxon>
        <taxon>Latilactobacillus</taxon>
    </lineage>
</organism>
<dbReference type="InterPro" id="IPR027417">
    <property type="entry name" value="P-loop_NTPase"/>
</dbReference>
<comment type="caution">
    <text evidence="4">The sequence shown here is derived from an EMBL/GenBank/DDBJ whole genome shotgun (WGS) entry which is preliminary data.</text>
</comment>
<proteinExistence type="predicted"/>
<dbReference type="InterPro" id="IPR025202">
    <property type="entry name" value="PLD-like_dom"/>
</dbReference>
<dbReference type="Proteomes" id="UP000051264">
    <property type="component" value="Unassembled WGS sequence"/>
</dbReference>
<dbReference type="GO" id="GO:0005829">
    <property type="term" value="C:cytosol"/>
    <property type="evidence" value="ECO:0007669"/>
    <property type="project" value="TreeGrafter"/>
</dbReference>
<dbReference type="CDD" id="cd18799">
    <property type="entry name" value="SF2_C_EcoAI-like"/>
    <property type="match status" value="1"/>
</dbReference>
<dbReference type="OrthoDB" id="9802848at2"/>
<sequence>MTQLQTALQNSALAGLVDKERYISQDEYLPKLLFNTDEDHVKTHLDEELISCQSFTFAVAFITEAVLTMLKPKLADLALKGISGRILTSNYLGFNQPKVFKELLKIPNLTVRVLKESDSFHAKGYIFDKGEYQSMIIGSSNLTETALIRNYEWNLRITSYENAALTEQVINEVEQQWQRAQTLTPEWIAQYEENYQAIDFRRRNELVADIQEEDSARYSTITPNNMQKDALKSLNFLRHEGHQKALIVSATGTGKTYLGAFDVQKVNPKKFLFIVHREQILKKAQTSFQQVLGGDSADYGLLSGNESNRDARYLFATIQTLSKEATLAKFDPEEFDYIMIDEAHKSGASSYHRVIDYFKPQFLLGMTATPERTDDFNIYELFDYNLAYEIRLQDALEDDMLAPFHYIGVTDYELNGEISEGTTSLQHLVSTERMDYVEQQLNYYGYSGDSVHGLIFCSRKDEAREVARIMTEKGYASIALTGEDSIDDREQVIRDFEQGRYQYIVTVDIFNEGIDIPCINQVVMLRNTQSSIIFIQQLGRGLRKFPRKEFVTVIDFIGNYKNNYLIPIALTGDHSRNKNSLRSKLSTDQIIGMSTINFTEVAKQRVYDSINNSNLTEFKQLRDDYQDLKKRLGRMPLLFDFTTHGSIDGQVLVNSSIKKIYNYYQFLLKMKEEVHLDVYEDMILRMLSKELLNGMRIHELLLLKLLFEKDGIVSADDFKQALEQVHARTDQNTLNAMLSVLNLNFYQKANQKKYGVEPYVVLSNNEYQLNQRILQAYQSNEYFNQLVDDALATGLFKADRYDQTQPLTIGEKYTRKDMCRLLGWEKDLSAVVNGYKTAYGNCPLFITYTKSQDIDDGIKYEDEFLNSQIMRMFTRSQRELDSPEVQTMVQGNASGALKMPLFVKKSDDEGSDYYYLGLVNIDQQSLRQETMLNKKGKEVPVVTMNLILEKPVQYQLYLNLTKD</sequence>
<accession>A0A0R1RPF8</accession>
<dbReference type="GO" id="GO:0005524">
    <property type="term" value="F:ATP binding"/>
    <property type="evidence" value="ECO:0007669"/>
    <property type="project" value="InterPro"/>
</dbReference>
<dbReference type="InterPro" id="IPR006935">
    <property type="entry name" value="Helicase/UvrB_N"/>
</dbReference>
<dbReference type="RefSeq" id="WP_025082993.1">
    <property type="nucleotide sequence ID" value="NZ_AZEX01000055.1"/>
</dbReference>
<dbReference type="Pfam" id="PF04851">
    <property type="entry name" value="ResIII"/>
    <property type="match status" value="1"/>
</dbReference>
<dbReference type="Pfam" id="PF00271">
    <property type="entry name" value="Helicase_C"/>
    <property type="match status" value="1"/>
</dbReference>
<dbReference type="EMBL" id="AZEX01000055">
    <property type="protein sequence ID" value="KRL59103.1"/>
    <property type="molecule type" value="Genomic_DNA"/>
</dbReference>
<evidence type="ECO:0000259" key="3">
    <source>
        <dbReference type="PROSITE" id="PS51194"/>
    </source>
</evidence>
<protein>
    <submittedName>
        <fullName evidence="4">Uncharacterized protein</fullName>
    </submittedName>
</protein>
<dbReference type="CDD" id="cd18032">
    <property type="entry name" value="DEXHc_RE_I_III_res"/>
    <property type="match status" value="1"/>
</dbReference>
<dbReference type="PROSITE" id="PS50035">
    <property type="entry name" value="PLD"/>
    <property type="match status" value="1"/>
</dbReference>
<feature type="domain" description="Helicase ATP-binding" evidence="2">
    <location>
        <begin position="236"/>
        <end position="388"/>
    </location>
</feature>
<dbReference type="eggNOG" id="COG3886">
    <property type="taxonomic scope" value="Bacteria"/>
</dbReference>